<proteinExistence type="predicted"/>
<evidence type="ECO:0000313" key="2">
    <source>
        <dbReference type="Proteomes" id="UP000699042"/>
    </source>
</evidence>
<protein>
    <submittedName>
        <fullName evidence="1">THUMP domain-containing protein</fullName>
    </submittedName>
</protein>
<comment type="caution">
    <text evidence="1">The sequence shown here is derived from an EMBL/GenBank/DDBJ whole genome shotgun (WGS) entry which is preliminary data.</text>
</comment>
<dbReference type="Proteomes" id="UP000699042">
    <property type="component" value="Unassembled WGS sequence"/>
</dbReference>
<sequence length="98" mass="10796">MVKSGLDDCRRLFGVCASRLGPQALNIFEGRVGIRGTVLAKVQKLYRPVSLMLTGSILPVVSYLKNIDKYDFIGIGEIDFVPRADNAGNLLNERVTIK</sequence>
<gene>
    <name evidence="1" type="ORF">JMJ77_003209</name>
</gene>
<accession>A0A9P7QU37</accession>
<keyword evidence="2" id="KW-1185">Reference proteome</keyword>
<dbReference type="AlphaFoldDB" id="A0A9P7QU37"/>
<organism evidence="1 2">
    <name type="scientific">Colletotrichum scovillei</name>
    <dbReference type="NCBI Taxonomy" id="1209932"/>
    <lineage>
        <taxon>Eukaryota</taxon>
        <taxon>Fungi</taxon>
        <taxon>Dikarya</taxon>
        <taxon>Ascomycota</taxon>
        <taxon>Pezizomycotina</taxon>
        <taxon>Sordariomycetes</taxon>
        <taxon>Hypocreomycetidae</taxon>
        <taxon>Glomerellales</taxon>
        <taxon>Glomerellaceae</taxon>
        <taxon>Colletotrichum</taxon>
        <taxon>Colletotrichum acutatum species complex</taxon>
    </lineage>
</organism>
<dbReference type="EMBL" id="JAESDN010000012">
    <property type="protein sequence ID" value="KAG7043505.1"/>
    <property type="molecule type" value="Genomic_DNA"/>
</dbReference>
<reference evidence="1" key="1">
    <citation type="submission" date="2021-05" db="EMBL/GenBank/DDBJ databases">
        <title>Comparative genomics of three Colletotrichum scovillei strains and genetic complementation revealed genes involved fungal growth and virulence on chili pepper.</title>
        <authorList>
            <person name="Hsieh D.-K."/>
            <person name="Chuang S.-C."/>
            <person name="Chen C.-Y."/>
            <person name="Chao Y.-T."/>
            <person name="Lu M.-Y.J."/>
            <person name="Lee M.-H."/>
            <person name="Shih M.-C."/>
        </authorList>
    </citation>
    <scope>NUCLEOTIDE SEQUENCE</scope>
    <source>
        <strain evidence="1">Coll-153</strain>
    </source>
</reference>
<name>A0A9P7QU37_9PEZI</name>
<evidence type="ECO:0000313" key="1">
    <source>
        <dbReference type="EMBL" id="KAG7043505.1"/>
    </source>
</evidence>